<evidence type="ECO:0000256" key="4">
    <source>
        <dbReference type="ARBA" id="ARBA00011738"/>
    </source>
</evidence>
<dbReference type="GO" id="GO:0005886">
    <property type="term" value="C:plasma membrane"/>
    <property type="evidence" value="ECO:0007669"/>
    <property type="project" value="TreeGrafter"/>
</dbReference>
<dbReference type="AlphaFoldDB" id="A0AAE0XNG8"/>
<feature type="region of interest" description="Disordered" evidence="16">
    <location>
        <begin position="434"/>
        <end position="485"/>
    </location>
</feature>
<evidence type="ECO:0000313" key="17">
    <source>
        <dbReference type="EMBL" id="KAK3698486.1"/>
    </source>
</evidence>
<evidence type="ECO:0000256" key="2">
    <source>
        <dbReference type="ARBA" id="ARBA00004550"/>
    </source>
</evidence>
<dbReference type="FunFam" id="1.10.220.10:FF:000004">
    <property type="entry name" value="Annexin"/>
    <property type="match status" value="1"/>
</dbReference>
<keyword evidence="18" id="KW-1185">Reference proteome</keyword>
<comment type="subcellular location">
    <subcellularLocation>
        <location evidence="1">Host cell</location>
    </subcellularLocation>
    <subcellularLocation>
        <location evidence="2">Secreted</location>
        <location evidence="2">Extracellular exosome</location>
    </subcellularLocation>
    <subcellularLocation>
        <location evidence="14">Tegument</location>
    </subcellularLocation>
</comment>
<feature type="compositionally biased region" description="Low complexity" evidence="16">
    <location>
        <begin position="123"/>
        <end position="160"/>
    </location>
</feature>
<dbReference type="FunFam" id="1.10.220.10:FF:000001">
    <property type="entry name" value="Annexin"/>
    <property type="match status" value="2"/>
</dbReference>
<comment type="function">
    <text evidence="12">Calcium/phospholipid-binding protein which promotes membrane fusion and is involved in exocytosis.</text>
</comment>
<keyword evidence="11 15" id="KW-0111">Calcium/phospholipid-binding</keyword>
<dbReference type="GO" id="GO:0001786">
    <property type="term" value="F:phosphatidylserine binding"/>
    <property type="evidence" value="ECO:0007669"/>
    <property type="project" value="TreeGrafter"/>
</dbReference>
<evidence type="ECO:0000256" key="15">
    <source>
        <dbReference type="RuleBase" id="RU003540"/>
    </source>
</evidence>
<dbReference type="InterPro" id="IPR026876">
    <property type="entry name" value="Fn3_assoc_repeat"/>
</dbReference>
<dbReference type="Pfam" id="PF00191">
    <property type="entry name" value="Annexin"/>
    <property type="match status" value="8"/>
</dbReference>
<keyword evidence="5" id="KW-0597">Phosphoprotein</keyword>
<accession>A0AAE0XNG8</accession>
<comment type="domain">
    <text evidence="15">A pair of annexin repeats may form one binding site for calcium and phospholipid.</text>
</comment>
<dbReference type="FunFam" id="1.10.220.10:FF:000002">
    <property type="entry name" value="Annexin"/>
    <property type="match status" value="2"/>
</dbReference>
<dbReference type="GO" id="GO:0005737">
    <property type="term" value="C:cytoplasm"/>
    <property type="evidence" value="ECO:0007669"/>
    <property type="project" value="TreeGrafter"/>
</dbReference>
<evidence type="ECO:0000256" key="9">
    <source>
        <dbReference type="ARBA" id="ARBA00022990"/>
    </source>
</evidence>
<dbReference type="PANTHER" id="PTHR10502">
    <property type="entry name" value="ANNEXIN"/>
    <property type="match status" value="1"/>
</dbReference>
<dbReference type="GO" id="GO:0012506">
    <property type="term" value="C:vesicle membrane"/>
    <property type="evidence" value="ECO:0007669"/>
    <property type="project" value="TreeGrafter"/>
</dbReference>
<dbReference type="GO" id="GO:0005509">
    <property type="term" value="F:calcium ion binding"/>
    <property type="evidence" value="ECO:0007669"/>
    <property type="project" value="InterPro"/>
</dbReference>
<keyword evidence="8 15" id="KW-0106">Calcium</keyword>
<comment type="function">
    <text evidence="13">Involved in reproduction of the worm. Involved in host-parasite interaction. Delivered into the host cell by means of parasite exosomes. Binds to acidic phospholipid membranes in a calcium-dependent manner in vitro. Causes aggregation of liposomes in the presence of calcium, but not in its absence. Likely to promote membrane fusion. May provide structural integrity within the tegument.</text>
</comment>
<dbReference type="Gene3D" id="1.10.220.10">
    <property type="entry name" value="Annexin"/>
    <property type="match status" value="8"/>
</dbReference>
<feature type="compositionally biased region" description="Basic residues" evidence="16">
    <location>
        <begin position="175"/>
        <end position="189"/>
    </location>
</feature>
<evidence type="ECO:0000256" key="10">
    <source>
        <dbReference type="ARBA" id="ARBA00023216"/>
    </source>
</evidence>
<dbReference type="GO" id="GO:0005544">
    <property type="term" value="F:calcium-dependent phospholipid binding"/>
    <property type="evidence" value="ECO:0007669"/>
    <property type="project" value="UniProtKB-KW"/>
</dbReference>
<dbReference type="GO" id="GO:0005634">
    <property type="term" value="C:nucleus"/>
    <property type="evidence" value="ECO:0007669"/>
    <property type="project" value="TreeGrafter"/>
</dbReference>
<dbReference type="InterPro" id="IPR037104">
    <property type="entry name" value="Annexin_sf"/>
</dbReference>
<proteinExistence type="inferred from homology"/>
<evidence type="ECO:0000256" key="3">
    <source>
        <dbReference type="ARBA" id="ARBA00007831"/>
    </source>
</evidence>
<protein>
    <recommendedName>
        <fullName evidence="15">Annexin</fullName>
    </recommendedName>
</protein>
<reference evidence="17" key="1">
    <citation type="journal article" date="2023" name="G3 (Bethesda)">
        <title>A reference genome for the long-term kleptoplast-retaining sea slug Elysia crispata morphotype clarki.</title>
        <authorList>
            <person name="Eastman K.E."/>
            <person name="Pendleton A.L."/>
            <person name="Shaikh M.A."/>
            <person name="Suttiyut T."/>
            <person name="Ogas R."/>
            <person name="Tomko P."/>
            <person name="Gavelis G."/>
            <person name="Widhalm J.R."/>
            <person name="Wisecaver J.H."/>
        </authorList>
    </citation>
    <scope>NUCLEOTIDE SEQUENCE</scope>
    <source>
        <strain evidence="17">ECLA1</strain>
    </source>
</reference>
<dbReference type="EMBL" id="JAWDGP010007972">
    <property type="protein sequence ID" value="KAK3698486.1"/>
    <property type="molecule type" value="Genomic_DNA"/>
</dbReference>
<evidence type="ECO:0000256" key="6">
    <source>
        <dbReference type="ARBA" id="ARBA00022723"/>
    </source>
</evidence>
<keyword evidence="9" id="KW-0007">Acetylation</keyword>
<dbReference type="FunFam" id="1.10.220.10:FF:000003">
    <property type="entry name" value="Annexin"/>
    <property type="match status" value="2"/>
</dbReference>
<dbReference type="GO" id="GO:0043657">
    <property type="term" value="C:host cell"/>
    <property type="evidence" value="ECO:0007669"/>
    <property type="project" value="UniProtKB-SubCell"/>
</dbReference>
<evidence type="ECO:0000256" key="12">
    <source>
        <dbReference type="ARBA" id="ARBA00037210"/>
    </source>
</evidence>
<dbReference type="InterPro" id="IPR018252">
    <property type="entry name" value="Annexin_repeat_CS"/>
</dbReference>
<evidence type="ECO:0000256" key="1">
    <source>
        <dbReference type="ARBA" id="ARBA00004340"/>
    </source>
</evidence>
<dbReference type="SUPFAM" id="SSF47874">
    <property type="entry name" value="Annexin"/>
    <property type="match status" value="2"/>
</dbReference>
<evidence type="ECO:0000313" key="18">
    <source>
        <dbReference type="Proteomes" id="UP001283361"/>
    </source>
</evidence>
<dbReference type="PROSITE" id="PS51897">
    <property type="entry name" value="ANNEXIN_2"/>
    <property type="match status" value="8"/>
</dbReference>
<evidence type="ECO:0000256" key="16">
    <source>
        <dbReference type="SAM" id="MobiDB-lite"/>
    </source>
</evidence>
<dbReference type="SMART" id="SM00335">
    <property type="entry name" value="ANX"/>
    <property type="match status" value="8"/>
</dbReference>
<name>A0AAE0XNG8_9GAST</name>
<keyword evidence="7 15" id="KW-0677">Repeat</keyword>
<dbReference type="GO" id="GO:0005576">
    <property type="term" value="C:extracellular region"/>
    <property type="evidence" value="ECO:0007669"/>
    <property type="project" value="UniProtKB-SubCell"/>
</dbReference>
<organism evidence="17 18">
    <name type="scientific">Elysia crispata</name>
    <name type="common">lettuce slug</name>
    <dbReference type="NCBI Taxonomy" id="231223"/>
    <lineage>
        <taxon>Eukaryota</taxon>
        <taxon>Metazoa</taxon>
        <taxon>Spiralia</taxon>
        <taxon>Lophotrochozoa</taxon>
        <taxon>Mollusca</taxon>
        <taxon>Gastropoda</taxon>
        <taxon>Heterobranchia</taxon>
        <taxon>Euthyneura</taxon>
        <taxon>Panpulmonata</taxon>
        <taxon>Sacoglossa</taxon>
        <taxon>Placobranchoidea</taxon>
        <taxon>Plakobranchidae</taxon>
        <taxon>Elysia</taxon>
    </lineage>
</organism>
<dbReference type="InterPro" id="IPR001464">
    <property type="entry name" value="Annexin"/>
</dbReference>
<gene>
    <name evidence="17" type="ORF">RRG08_053454</name>
</gene>
<evidence type="ECO:0000256" key="5">
    <source>
        <dbReference type="ARBA" id="ARBA00022553"/>
    </source>
</evidence>
<dbReference type="PANTHER" id="PTHR10502:SF239">
    <property type="entry name" value="ANNEXIN A7"/>
    <property type="match status" value="1"/>
</dbReference>
<feature type="region of interest" description="Disordered" evidence="16">
    <location>
        <begin position="123"/>
        <end position="236"/>
    </location>
</feature>
<dbReference type="FunFam" id="1.10.220.10:FF:000005">
    <property type="entry name" value="Annexin"/>
    <property type="match status" value="1"/>
</dbReference>
<keyword evidence="10 15" id="KW-0041">Annexin</keyword>
<keyword evidence="6" id="KW-0479">Metal-binding</keyword>
<comment type="similarity">
    <text evidence="3 15">Belongs to the annexin family.</text>
</comment>
<comment type="subunit">
    <text evidence="4">Homodimer.</text>
</comment>
<evidence type="ECO:0000256" key="7">
    <source>
        <dbReference type="ARBA" id="ARBA00022737"/>
    </source>
</evidence>
<dbReference type="Pfam" id="PF13287">
    <property type="entry name" value="Fn3_assoc"/>
    <property type="match status" value="1"/>
</dbReference>
<comment type="caution">
    <text evidence="17">The sequence shown here is derived from an EMBL/GenBank/DDBJ whole genome shotgun (WGS) entry which is preliminary data.</text>
</comment>
<feature type="compositionally biased region" description="Pro residues" evidence="16">
    <location>
        <begin position="455"/>
        <end position="468"/>
    </location>
</feature>
<dbReference type="PROSITE" id="PS00223">
    <property type="entry name" value="ANNEXIN_1"/>
    <property type="match status" value="4"/>
</dbReference>
<dbReference type="InterPro" id="IPR018502">
    <property type="entry name" value="Annexin_repeat"/>
</dbReference>
<sequence length="1161" mass="128316">MPSAGALPAPFITPIPRDCHGLQLPVNRIDVSTLIELSSDLPNVKLYFTTDGSKPLPFQRKIGGKERTFKYFAPFTLKPGKRTLKTVAVSRDGLLESAIVSKDFHVADLTAAGVPDASAFEVSSISGTSSSSKTTSSNSKSSSSRSSSSSSSKSSSTLKSFLDESSDGEFNLKPGKVKGAHRKKSKSPKRTNGIVTQSPLGKNRRLRQSPLRKSEQSTLRRRGQSPLRQSGTQPHIPLRDAWTTSFFQDPAATGASNEIPDGPFQPTNYSGTQINMFGGPGVWPGMNADGTCVTFGTGPPGPQYPVQYGFLTEQMIKGLKQKEEKPKKEKKQEGVTLGDIRKLMKENRPKTPPPPAIEYKPIWKDPPLNAISPGNEDWQGNILHVFAHMLDLAKSKAAFKKSIGEYKMGKILETKVEDEGDGYCIRLVLAKPGTERREKKKPAVKKAPPKEAPKPKPTPPPPKPVADPPKPKPKPKPQKKADPYYEKEIENIPCDGTLKPYEPFNAEADAQTLNTAMKGLGTDEDTLINVLAYRASPQRVEIAAAYKTMFGKDLAEDIKGDTSGNFCEALKGLLHSPAAFDAQMLRNAIKGLGTDEDVLIEILCTRSNAQIQEIKKVYQEKFGKDLEKDIMGDTSGNFKRLMVSLVQANRSDSKEVDRNMAHQDAKALYQAGEQKWGTDESQFNKILASRSFPQLRATFEEYKKISKKDLEEVLKSEFSGDILSGLKTIVRCVKNRFDHFAHQLQKTMSGIGTDDSTLIRILISRCEIDLVDIKKAFQEKEGKSLEDLITDETSGDYQRLLLALATGGPPPKPKSGKAFVEDIKYKTDEQLDEDVKLENEPKQEDPTLLPFEGFNAEADCEVLKKAMKGWGTDEAAIISILSKRSQEQRQQIATTYKTQFGKDLGKELSSELSGNFKTLCVEMLLGPAEFDAKQLNKAIKGLGTDEQVLVEIICSRTNDQLNKIKTTYKTVYSKELEADVAGDTSGDFKRLLIGCLQANRPEGTEFDRNKAKQDAQELYAAGEKKWGTDESKFHTILVSRSYAQLRATFQEYAKVANKDIEDSIRSEMSGDLKNGMLSIVQVIRGKANYFAKTLHKAMKGLGTDDDTLVRIVASRCEVDMVQIKEEFQKEFKQSLGMFIADDTSGDYKKMLLTLIGDEGAK</sequence>
<evidence type="ECO:0000256" key="8">
    <source>
        <dbReference type="ARBA" id="ARBA00022837"/>
    </source>
</evidence>
<dbReference type="PRINTS" id="PR00196">
    <property type="entry name" value="ANNEXIN"/>
</dbReference>
<dbReference type="Proteomes" id="UP001283361">
    <property type="component" value="Unassembled WGS sequence"/>
</dbReference>
<evidence type="ECO:0000256" key="11">
    <source>
        <dbReference type="ARBA" id="ARBA00023302"/>
    </source>
</evidence>
<evidence type="ECO:0000256" key="14">
    <source>
        <dbReference type="ARBA" id="ARBA00060393"/>
    </source>
</evidence>
<evidence type="ECO:0000256" key="13">
    <source>
        <dbReference type="ARBA" id="ARBA00059330"/>
    </source>
</evidence>